<comment type="caution">
    <text evidence="2">The sequence shown here is derived from an EMBL/GenBank/DDBJ whole genome shotgun (WGS) entry which is preliminary data.</text>
</comment>
<name>A0A4Q7NL77_9BURK</name>
<dbReference type="RefSeq" id="WP_130356957.1">
    <property type="nucleotide sequence ID" value="NZ_SGXC01000001.1"/>
</dbReference>
<sequence>MPDTPARPLRILTWHVHGNYLYYLTQVPHEFHVVTRPDGGPGHAPLGRGLPWGRNVHEVSAGKVRDMRLDCVLYQSRQAYLEDRGQLLSAAQRQLPQIYLEHDPPQQHPTNTVHWFQEPRGTLVHVTPFNALMWDSGCTPARVVEHGVRLPPDVEYQGTTPRGIVVVNHLKRRGRRLGADVYDALRARVPLDLAGMDAQSLGGLGEVPNLELPALMARYRFFFNPIRYTSLGLAVIEAMMAGVPVVGLATTEMSTVVENGANGYVDTRLDCLADVMHELLADPELARAWGQEARLRALQRFGIDRFVRDWMDVFAQATRTSPDLAAHSEEMQS</sequence>
<dbReference type="Proteomes" id="UP000292445">
    <property type="component" value="Unassembled WGS sequence"/>
</dbReference>
<dbReference type="OrthoDB" id="9794513at2"/>
<evidence type="ECO:0000313" key="2">
    <source>
        <dbReference type="EMBL" id="RZS85803.1"/>
    </source>
</evidence>
<keyword evidence="3" id="KW-1185">Reference proteome</keyword>
<dbReference type="PANTHER" id="PTHR45947:SF3">
    <property type="entry name" value="SULFOQUINOVOSYL TRANSFERASE SQD2"/>
    <property type="match status" value="1"/>
</dbReference>
<protein>
    <submittedName>
        <fullName evidence="2">Glycosyl transferase family 1</fullName>
    </submittedName>
</protein>
<reference evidence="2 3" key="1">
    <citation type="submission" date="2019-02" db="EMBL/GenBank/DDBJ databases">
        <title>Genomic Encyclopedia of Type Strains, Phase IV (KMG-IV): sequencing the most valuable type-strain genomes for metagenomic binning, comparative biology and taxonomic classification.</title>
        <authorList>
            <person name="Goeker M."/>
        </authorList>
    </citation>
    <scope>NUCLEOTIDE SEQUENCE [LARGE SCALE GENOMIC DNA]</scope>
    <source>
        <strain evidence="2 3">K24</strain>
    </source>
</reference>
<proteinExistence type="predicted"/>
<dbReference type="CDD" id="cd03801">
    <property type="entry name" value="GT4_PimA-like"/>
    <property type="match status" value="1"/>
</dbReference>
<evidence type="ECO:0000259" key="1">
    <source>
        <dbReference type="Pfam" id="PF00534"/>
    </source>
</evidence>
<accession>A0A4Q7NL77</accession>
<dbReference type="AlphaFoldDB" id="A0A4Q7NL77"/>
<keyword evidence="2" id="KW-0808">Transferase</keyword>
<dbReference type="GO" id="GO:0016757">
    <property type="term" value="F:glycosyltransferase activity"/>
    <property type="evidence" value="ECO:0007669"/>
    <property type="project" value="InterPro"/>
</dbReference>
<dbReference type="EMBL" id="SGXC01000001">
    <property type="protein sequence ID" value="RZS85803.1"/>
    <property type="molecule type" value="Genomic_DNA"/>
</dbReference>
<feature type="domain" description="Glycosyl transferase family 1" evidence="1">
    <location>
        <begin position="204"/>
        <end position="295"/>
    </location>
</feature>
<organism evidence="2 3">
    <name type="scientific">Pigmentiphaga kullae</name>
    <dbReference type="NCBI Taxonomy" id="151784"/>
    <lineage>
        <taxon>Bacteria</taxon>
        <taxon>Pseudomonadati</taxon>
        <taxon>Pseudomonadota</taxon>
        <taxon>Betaproteobacteria</taxon>
        <taxon>Burkholderiales</taxon>
        <taxon>Alcaligenaceae</taxon>
        <taxon>Pigmentiphaga</taxon>
    </lineage>
</organism>
<dbReference type="PANTHER" id="PTHR45947">
    <property type="entry name" value="SULFOQUINOVOSYL TRANSFERASE SQD2"/>
    <property type="match status" value="1"/>
</dbReference>
<dbReference type="SUPFAM" id="SSF53756">
    <property type="entry name" value="UDP-Glycosyltransferase/glycogen phosphorylase"/>
    <property type="match status" value="1"/>
</dbReference>
<evidence type="ECO:0000313" key="3">
    <source>
        <dbReference type="Proteomes" id="UP000292445"/>
    </source>
</evidence>
<dbReference type="InterPro" id="IPR050194">
    <property type="entry name" value="Glycosyltransferase_grp1"/>
</dbReference>
<dbReference type="InterPro" id="IPR001296">
    <property type="entry name" value="Glyco_trans_1"/>
</dbReference>
<gene>
    <name evidence="2" type="ORF">EV675_1833</name>
</gene>
<dbReference type="Pfam" id="PF00534">
    <property type="entry name" value="Glycos_transf_1"/>
    <property type="match status" value="1"/>
</dbReference>
<dbReference type="Gene3D" id="3.40.50.2000">
    <property type="entry name" value="Glycogen Phosphorylase B"/>
    <property type="match status" value="1"/>
</dbReference>